<accession>A0A4C1Z3U7</accession>
<keyword evidence="2" id="KW-1185">Reference proteome</keyword>
<gene>
    <name evidence="1" type="ORF">EVAR_59687_1</name>
</gene>
<name>A0A4C1Z3U7_EUMVA</name>
<evidence type="ECO:0000313" key="2">
    <source>
        <dbReference type="Proteomes" id="UP000299102"/>
    </source>
</evidence>
<dbReference type="AlphaFoldDB" id="A0A4C1Z3U7"/>
<organism evidence="1 2">
    <name type="scientific">Eumeta variegata</name>
    <name type="common">Bagworm moth</name>
    <name type="synonym">Eumeta japonica</name>
    <dbReference type="NCBI Taxonomy" id="151549"/>
    <lineage>
        <taxon>Eukaryota</taxon>
        <taxon>Metazoa</taxon>
        <taxon>Ecdysozoa</taxon>
        <taxon>Arthropoda</taxon>
        <taxon>Hexapoda</taxon>
        <taxon>Insecta</taxon>
        <taxon>Pterygota</taxon>
        <taxon>Neoptera</taxon>
        <taxon>Endopterygota</taxon>
        <taxon>Lepidoptera</taxon>
        <taxon>Glossata</taxon>
        <taxon>Ditrysia</taxon>
        <taxon>Tineoidea</taxon>
        <taxon>Psychidae</taxon>
        <taxon>Oiketicinae</taxon>
        <taxon>Eumeta</taxon>
    </lineage>
</organism>
<dbReference type="Proteomes" id="UP000299102">
    <property type="component" value="Unassembled WGS sequence"/>
</dbReference>
<sequence length="145" mass="16795">MIVMTVNGEYVYNSEEVAKSRLYANYSNAGLNCTKGRDDKPDNCRIHTDTRSKWMIENAFICHCEMILYDEVVNLTHVPDEWFTCNVILPEVHDPTDALLQCNSTTYSDAIHDEIGIRIRTEKRMKKLLYIQVDKTASRKLVEMS</sequence>
<dbReference type="EMBL" id="BGZK01001504">
    <property type="protein sequence ID" value="GBP81295.1"/>
    <property type="molecule type" value="Genomic_DNA"/>
</dbReference>
<evidence type="ECO:0000313" key="1">
    <source>
        <dbReference type="EMBL" id="GBP81295.1"/>
    </source>
</evidence>
<proteinExistence type="predicted"/>
<reference evidence="1 2" key="1">
    <citation type="journal article" date="2019" name="Commun. Biol.">
        <title>The bagworm genome reveals a unique fibroin gene that provides high tensile strength.</title>
        <authorList>
            <person name="Kono N."/>
            <person name="Nakamura H."/>
            <person name="Ohtoshi R."/>
            <person name="Tomita M."/>
            <person name="Numata K."/>
            <person name="Arakawa K."/>
        </authorList>
    </citation>
    <scope>NUCLEOTIDE SEQUENCE [LARGE SCALE GENOMIC DNA]</scope>
</reference>
<protein>
    <submittedName>
        <fullName evidence="1">Uncharacterized protein</fullName>
    </submittedName>
</protein>
<comment type="caution">
    <text evidence="1">The sequence shown here is derived from an EMBL/GenBank/DDBJ whole genome shotgun (WGS) entry which is preliminary data.</text>
</comment>